<dbReference type="AlphaFoldDB" id="W7LLX4"/>
<proteinExistence type="predicted"/>
<dbReference type="KEGG" id="fvr:FVEG_00455"/>
<organism evidence="1 2">
    <name type="scientific">Gibberella moniliformis (strain M3125 / FGSC 7600)</name>
    <name type="common">Maize ear and stalk rot fungus</name>
    <name type="synonym">Fusarium verticillioides</name>
    <dbReference type="NCBI Taxonomy" id="334819"/>
    <lineage>
        <taxon>Eukaryota</taxon>
        <taxon>Fungi</taxon>
        <taxon>Dikarya</taxon>
        <taxon>Ascomycota</taxon>
        <taxon>Pezizomycotina</taxon>
        <taxon>Sordariomycetes</taxon>
        <taxon>Hypocreomycetidae</taxon>
        <taxon>Hypocreales</taxon>
        <taxon>Nectriaceae</taxon>
        <taxon>Fusarium</taxon>
        <taxon>Fusarium fujikuroi species complex</taxon>
    </lineage>
</organism>
<dbReference type="EMBL" id="DS022242">
    <property type="protein sequence ID" value="EWG36399.1"/>
    <property type="molecule type" value="Genomic_DNA"/>
</dbReference>
<accession>W7LLX4</accession>
<name>W7LLX4_GIBM7</name>
<gene>
    <name evidence="1" type="ORF">FVEG_00455</name>
</gene>
<dbReference type="VEuPathDB" id="FungiDB:FVEG_00455"/>
<reference evidence="1 2" key="1">
    <citation type="journal article" date="2010" name="Nature">
        <title>Comparative genomics reveals mobile pathogenicity chromosomes in Fusarium.</title>
        <authorList>
            <person name="Ma L.J."/>
            <person name="van der Does H.C."/>
            <person name="Borkovich K.A."/>
            <person name="Coleman J.J."/>
            <person name="Daboussi M.J."/>
            <person name="Di Pietro A."/>
            <person name="Dufresne M."/>
            <person name="Freitag M."/>
            <person name="Grabherr M."/>
            <person name="Henrissat B."/>
            <person name="Houterman P.M."/>
            <person name="Kang S."/>
            <person name="Shim W.B."/>
            <person name="Woloshuk C."/>
            <person name="Xie X."/>
            <person name="Xu J.R."/>
            <person name="Antoniw J."/>
            <person name="Baker S.E."/>
            <person name="Bluhm B.H."/>
            <person name="Breakspear A."/>
            <person name="Brown D.W."/>
            <person name="Butchko R.A."/>
            <person name="Chapman S."/>
            <person name="Coulson R."/>
            <person name="Coutinho P.M."/>
            <person name="Danchin E.G."/>
            <person name="Diener A."/>
            <person name="Gale L.R."/>
            <person name="Gardiner D.M."/>
            <person name="Goff S."/>
            <person name="Hammond-Kosack K.E."/>
            <person name="Hilburn K."/>
            <person name="Hua-Van A."/>
            <person name="Jonkers W."/>
            <person name="Kazan K."/>
            <person name="Kodira C.D."/>
            <person name="Koehrsen M."/>
            <person name="Kumar L."/>
            <person name="Lee Y.H."/>
            <person name="Li L."/>
            <person name="Manners J.M."/>
            <person name="Miranda-Saavedra D."/>
            <person name="Mukherjee M."/>
            <person name="Park G."/>
            <person name="Park J."/>
            <person name="Park S.Y."/>
            <person name="Proctor R.H."/>
            <person name="Regev A."/>
            <person name="Ruiz-Roldan M.C."/>
            <person name="Sain D."/>
            <person name="Sakthikumar S."/>
            <person name="Sykes S."/>
            <person name="Schwartz D.C."/>
            <person name="Turgeon B.G."/>
            <person name="Wapinski I."/>
            <person name="Yoder O."/>
            <person name="Young S."/>
            <person name="Zeng Q."/>
            <person name="Zhou S."/>
            <person name="Galagan J."/>
            <person name="Cuomo C.A."/>
            <person name="Kistler H.C."/>
            <person name="Rep M."/>
        </authorList>
    </citation>
    <scope>NUCLEOTIDE SEQUENCE [LARGE SCALE GENOMIC DNA]</scope>
    <source>
        <strain evidence="2">M3125 / FGSC 7600</strain>
    </source>
</reference>
<keyword evidence="2" id="KW-1185">Reference proteome</keyword>
<evidence type="ECO:0000313" key="1">
    <source>
        <dbReference type="EMBL" id="EWG36399.1"/>
    </source>
</evidence>
<dbReference type="EMBL" id="CM000578">
    <property type="protein sequence ID" value="EWG36399.1"/>
    <property type="molecule type" value="Genomic_DNA"/>
</dbReference>
<dbReference type="GeneID" id="30058824"/>
<protein>
    <submittedName>
        <fullName evidence="1">Uncharacterized protein</fullName>
    </submittedName>
</protein>
<dbReference type="Proteomes" id="UP000009096">
    <property type="component" value="Chromosome 1"/>
</dbReference>
<dbReference type="RefSeq" id="XP_018742590.1">
    <property type="nucleotide sequence ID" value="XM_018886931.1"/>
</dbReference>
<sequence>MHIVLKLGSETISEYASRVLSNTYTCVWCQSPIEVNCPLLSHLCLATRRDEG</sequence>
<dbReference type="HOGENOM" id="CLU_3087389_0_0_1"/>
<evidence type="ECO:0000313" key="2">
    <source>
        <dbReference type="Proteomes" id="UP000009096"/>
    </source>
</evidence>